<dbReference type="EMBL" id="PRDG01000001">
    <property type="protein sequence ID" value="MBP2622548.1"/>
    <property type="molecule type" value="Genomic_DNA"/>
</dbReference>
<gene>
    <name evidence="3" type="ORF">C4K46_01190</name>
</gene>
<dbReference type="InterPro" id="IPR025672">
    <property type="entry name" value="Sigma_reg_C_dom"/>
</dbReference>
<evidence type="ECO:0000256" key="1">
    <source>
        <dbReference type="SAM" id="Phobius"/>
    </source>
</evidence>
<keyword evidence="4" id="KW-1185">Reference proteome</keyword>
<keyword evidence="1" id="KW-1133">Transmembrane helix</keyword>
<proteinExistence type="predicted"/>
<organism evidence="3 4">
    <name type="scientific">Streptococcus oricebi</name>
    <dbReference type="NCBI Taxonomy" id="1547447"/>
    <lineage>
        <taxon>Bacteria</taxon>
        <taxon>Bacillati</taxon>
        <taxon>Bacillota</taxon>
        <taxon>Bacilli</taxon>
        <taxon>Lactobacillales</taxon>
        <taxon>Streptococcaceae</taxon>
        <taxon>Streptococcus</taxon>
    </lineage>
</organism>
<evidence type="ECO:0000259" key="2">
    <source>
        <dbReference type="Pfam" id="PF13791"/>
    </source>
</evidence>
<accession>A0ABS5B228</accession>
<feature type="transmembrane region" description="Helical" evidence="1">
    <location>
        <begin position="19"/>
        <end position="41"/>
    </location>
</feature>
<evidence type="ECO:0000313" key="3">
    <source>
        <dbReference type="EMBL" id="MBP2622548.1"/>
    </source>
</evidence>
<feature type="domain" description="Sigma factor regulator C-terminal" evidence="2">
    <location>
        <begin position="172"/>
        <end position="312"/>
    </location>
</feature>
<dbReference type="RefSeq" id="WP_209626533.1">
    <property type="nucleotide sequence ID" value="NZ_PRDG01000001.1"/>
</dbReference>
<name>A0ABS5B228_9STRE</name>
<evidence type="ECO:0000313" key="4">
    <source>
        <dbReference type="Proteomes" id="UP001519296"/>
    </source>
</evidence>
<dbReference type="Proteomes" id="UP001519296">
    <property type="component" value="Unassembled WGS sequence"/>
</dbReference>
<comment type="caution">
    <text evidence="3">The sequence shown here is derived from an EMBL/GenBank/DDBJ whole genome shotgun (WGS) entry which is preliminary data.</text>
</comment>
<protein>
    <recommendedName>
        <fullName evidence="2">Sigma factor regulator C-terminal domain-containing protein</fullName>
    </recommendedName>
</protein>
<keyword evidence="1" id="KW-0812">Transmembrane</keyword>
<reference evidence="3 4" key="1">
    <citation type="submission" date="2018-02" db="EMBL/GenBank/DDBJ databases">
        <title>Draft genome sequence of Streptococcus oricebi CCUG 70868T type strain.</title>
        <authorList>
            <person name="Mendez V."/>
            <person name="Salva-Serra F."/>
            <person name="Jaen-Luchoro D."/>
            <person name="Gonzales-Siles L."/>
            <person name="Karlsson R."/>
            <person name="Engstrom-Jakobsson H."/>
            <person name="Busquets A."/>
            <person name="Gomila M."/>
            <person name="Pineiro-Iglesias B."/>
            <person name="Bennasar-Figueras A."/>
            <person name="Seeger M."/>
            <person name="Moore E."/>
        </authorList>
    </citation>
    <scope>NUCLEOTIDE SEQUENCE [LARGE SCALE GENOMIC DNA]</scope>
    <source>
        <strain evidence="3 4">CCUG 70868</strain>
    </source>
</reference>
<keyword evidence="1" id="KW-0472">Membrane</keyword>
<dbReference type="Pfam" id="PF13791">
    <property type="entry name" value="Sigma_reg_C"/>
    <property type="match status" value="1"/>
</dbReference>
<sequence>METFELAAKKSKKRNIKRIIAWSFGVVVLSLGLLLGLHILLGRMQTNQFFRARSFYESTSAIAYPNIELAEQRTTATGSYTSILKLDRIKDLDGVKIPYESQIVYLNPQYFSGDLNSDSLLSFSENEAKKGIVYTREKLLKSPVFFNLRVRYGKEETQTSPSKELPLVKEMPGQLVELALTFDRPYSYEELQKILPQNLKKNWYWLGTYSDYDSSKMSVDQLYGLYLDEKNPAQSFGHFKNNLQKIQDSKYGEFGLRVGDEERYQTSKELADIEKKQPSLEKAKFSGVILTGKAENFAQLENKDWIFASSIGASTLNQPYYQLEKE</sequence>